<comment type="caution">
    <text evidence="1">The sequence shown here is derived from an EMBL/GenBank/DDBJ whole genome shotgun (WGS) entry which is preliminary data.</text>
</comment>
<dbReference type="InterPro" id="IPR044508">
    <property type="entry name" value="At5g50450/At1g67340-like"/>
</dbReference>
<dbReference type="PANTHER" id="PTHR46758:SF18">
    <property type="entry name" value="OS04G0385600 PROTEIN"/>
    <property type="match status" value="1"/>
</dbReference>
<keyword evidence="2" id="KW-1185">Reference proteome</keyword>
<name>A0A3L6SUU4_PANMI</name>
<dbReference type="Proteomes" id="UP000275267">
    <property type="component" value="Unassembled WGS sequence"/>
</dbReference>
<dbReference type="EMBL" id="PQIB02000003">
    <property type="protein sequence ID" value="RLN27506.1"/>
    <property type="molecule type" value="Genomic_DNA"/>
</dbReference>
<protein>
    <submittedName>
        <fullName evidence="1">F-box protein</fullName>
    </submittedName>
</protein>
<sequence length="78" mass="8726">MAGVLTVGMAVLVCRCKRFMKLGQSKVVFARVSTWCLAVRAKAWSDDAHRMRQRCADAGNLEACYLLGMVKIREPSTY</sequence>
<evidence type="ECO:0000313" key="1">
    <source>
        <dbReference type="EMBL" id="RLN27506.1"/>
    </source>
</evidence>
<dbReference type="OrthoDB" id="265717at2759"/>
<gene>
    <name evidence="1" type="ORF">C2845_PM05G29230</name>
</gene>
<dbReference type="AlphaFoldDB" id="A0A3L6SUU4"/>
<dbReference type="STRING" id="4540.A0A3L6SUU4"/>
<proteinExistence type="predicted"/>
<organism evidence="1 2">
    <name type="scientific">Panicum miliaceum</name>
    <name type="common">Proso millet</name>
    <name type="synonym">Broomcorn millet</name>
    <dbReference type="NCBI Taxonomy" id="4540"/>
    <lineage>
        <taxon>Eukaryota</taxon>
        <taxon>Viridiplantae</taxon>
        <taxon>Streptophyta</taxon>
        <taxon>Embryophyta</taxon>
        <taxon>Tracheophyta</taxon>
        <taxon>Spermatophyta</taxon>
        <taxon>Magnoliopsida</taxon>
        <taxon>Liliopsida</taxon>
        <taxon>Poales</taxon>
        <taxon>Poaceae</taxon>
        <taxon>PACMAD clade</taxon>
        <taxon>Panicoideae</taxon>
        <taxon>Panicodae</taxon>
        <taxon>Paniceae</taxon>
        <taxon>Panicinae</taxon>
        <taxon>Panicum</taxon>
        <taxon>Panicum sect. Panicum</taxon>
    </lineage>
</organism>
<accession>A0A3L6SUU4</accession>
<reference evidence="2" key="1">
    <citation type="journal article" date="2019" name="Nat. Commun.">
        <title>The genome of broomcorn millet.</title>
        <authorList>
            <person name="Zou C."/>
            <person name="Miki D."/>
            <person name="Li D."/>
            <person name="Tang Q."/>
            <person name="Xiao L."/>
            <person name="Rajput S."/>
            <person name="Deng P."/>
            <person name="Jia W."/>
            <person name="Huang R."/>
            <person name="Zhang M."/>
            <person name="Sun Y."/>
            <person name="Hu J."/>
            <person name="Fu X."/>
            <person name="Schnable P.S."/>
            <person name="Li F."/>
            <person name="Zhang H."/>
            <person name="Feng B."/>
            <person name="Zhu X."/>
            <person name="Liu R."/>
            <person name="Schnable J.C."/>
            <person name="Zhu J.-K."/>
            <person name="Zhang H."/>
        </authorList>
    </citation>
    <scope>NUCLEOTIDE SEQUENCE [LARGE SCALE GENOMIC DNA]</scope>
</reference>
<dbReference type="PANTHER" id="PTHR46758">
    <property type="entry name" value="MYND DOMAIN-CONTAINING"/>
    <property type="match status" value="1"/>
</dbReference>
<evidence type="ECO:0000313" key="2">
    <source>
        <dbReference type="Proteomes" id="UP000275267"/>
    </source>
</evidence>